<evidence type="ECO:0000313" key="6">
    <source>
        <dbReference type="EMBL" id="CAA9456397.1"/>
    </source>
</evidence>
<accession>A0A6J4R3P3</accession>
<reference evidence="6" key="1">
    <citation type="submission" date="2020-02" db="EMBL/GenBank/DDBJ databases">
        <authorList>
            <person name="Meier V. D."/>
        </authorList>
    </citation>
    <scope>NUCLEOTIDE SEQUENCE</scope>
    <source>
        <strain evidence="6">AVDCRST_MAG37</strain>
    </source>
</reference>
<dbReference type="EMBL" id="CADCVD010000155">
    <property type="protein sequence ID" value="CAA9456397.1"/>
    <property type="molecule type" value="Genomic_DNA"/>
</dbReference>
<feature type="transmembrane region" description="Helical" evidence="5">
    <location>
        <begin position="33"/>
        <end position="55"/>
    </location>
</feature>
<name>A0A6J4R3P3_9ACTN</name>
<proteinExistence type="predicted"/>
<feature type="transmembrane region" description="Helical" evidence="5">
    <location>
        <begin position="161"/>
        <end position="177"/>
    </location>
</feature>
<feature type="transmembrane region" description="Helical" evidence="5">
    <location>
        <begin position="67"/>
        <end position="87"/>
    </location>
</feature>
<evidence type="ECO:0000256" key="4">
    <source>
        <dbReference type="ARBA" id="ARBA00023136"/>
    </source>
</evidence>
<protein>
    <recommendedName>
        <fullName evidence="7">Manganese efflux pump MntP</fullName>
    </recommendedName>
</protein>
<evidence type="ECO:0008006" key="7">
    <source>
        <dbReference type="Google" id="ProtNLM"/>
    </source>
</evidence>
<evidence type="ECO:0000256" key="2">
    <source>
        <dbReference type="ARBA" id="ARBA00022692"/>
    </source>
</evidence>
<evidence type="ECO:0000256" key="5">
    <source>
        <dbReference type="SAM" id="Phobius"/>
    </source>
</evidence>
<keyword evidence="1" id="KW-1003">Cell membrane</keyword>
<keyword evidence="3 5" id="KW-1133">Transmembrane helix</keyword>
<dbReference type="PANTHER" id="PTHR35529:SF1">
    <property type="entry name" value="MANGANESE EFFLUX PUMP MNTP-RELATED"/>
    <property type="match status" value="1"/>
</dbReference>
<sequence length="178" mass="18937">MTVISLLILGLVLSLDNARLAIALGAFKLSWRRALRIAVVFGLWDGFSPLVGLLIGRYFGEEIGEWADLLGPIVLLVFGLYLVVRSLQTEAPEDLDERWVLLGIPLSLSLDNLLAGTGLGMLGFPPVFTAAVFGAMTALTTLAGLQLGGFVARFIPIRPDLLSGAGLSIMAVVLVLGY</sequence>
<dbReference type="Pfam" id="PF02659">
    <property type="entry name" value="Mntp"/>
    <property type="match status" value="1"/>
</dbReference>
<gene>
    <name evidence="6" type="ORF">AVDCRST_MAG37-2985</name>
</gene>
<feature type="transmembrane region" description="Helical" evidence="5">
    <location>
        <begin position="131"/>
        <end position="155"/>
    </location>
</feature>
<dbReference type="AlphaFoldDB" id="A0A6J4R3P3"/>
<feature type="transmembrane region" description="Helical" evidence="5">
    <location>
        <begin position="99"/>
        <end position="124"/>
    </location>
</feature>
<evidence type="ECO:0000256" key="3">
    <source>
        <dbReference type="ARBA" id="ARBA00022989"/>
    </source>
</evidence>
<evidence type="ECO:0000256" key="1">
    <source>
        <dbReference type="ARBA" id="ARBA00022475"/>
    </source>
</evidence>
<keyword evidence="4 5" id="KW-0472">Membrane</keyword>
<dbReference type="InterPro" id="IPR003810">
    <property type="entry name" value="Mntp/YtaF"/>
</dbReference>
<dbReference type="PANTHER" id="PTHR35529">
    <property type="entry name" value="MANGANESE EFFLUX PUMP MNTP-RELATED"/>
    <property type="match status" value="1"/>
</dbReference>
<keyword evidence="2 5" id="KW-0812">Transmembrane</keyword>
<organism evidence="6">
    <name type="scientific">uncultured Rubrobacteraceae bacterium</name>
    <dbReference type="NCBI Taxonomy" id="349277"/>
    <lineage>
        <taxon>Bacteria</taxon>
        <taxon>Bacillati</taxon>
        <taxon>Actinomycetota</taxon>
        <taxon>Rubrobacteria</taxon>
        <taxon>Rubrobacterales</taxon>
        <taxon>Rubrobacteraceae</taxon>
        <taxon>environmental samples</taxon>
    </lineage>
</organism>